<evidence type="ECO:0000259" key="1">
    <source>
        <dbReference type="PROSITE" id="PS51750"/>
    </source>
</evidence>
<evidence type="ECO:0000313" key="3">
    <source>
        <dbReference type="Proteomes" id="UP000238169"/>
    </source>
</evidence>
<sequence>MNIIPFQFEAMPIRLIATADGEPWFVASDVCAALEIGNTSMALMPLDDDEKGVSTIETLGGRQEVRTVSESGLYSLVMRSRKPEAKQFKRWITHEVLPSIRKTGSYSAVQVPKTLSQALRLAAEQAEQIEQQAALIASQKPAVEFVGRYVEADGSKGFREVCKLLGAKENEFRAFLLDTNIVYKLGGRLVPYQPHIDAGRFEIKAGVTHDDHAYAFNQTRFTPKGIEWIAGKWMARNLQRLEA</sequence>
<protein>
    <recommendedName>
        <fullName evidence="1">Bro-N domain-containing protein</fullName>
    </recommendedName>
</protein>
<dbReference type="Pfam" id="PF03374">
    <property type="entry name" value="ANT"/>
    <property type="match status" value="1"/>
</dbReference>
<evidence type="ECO:0000313" key="2">
    <source>
        <dbReference type="EMBL" id="SPB16503.1"/>
    </source>
</evidence>
<dbReference type="PANTHER" id="PTHR36180">
    <property type="entry name" value="DNA-BINDING PROTEIN-RELATED-RELATED"/>
    <property type="match status" value="1"/>
</dbReference>
<dbReference type="GO" id="GO:0003677">
    <property type="term" value="F:DNA binding"/>
    <property type="evidence" value="ECO:0007669"/>
    <property type="project" value="InterPro"/>
</dbReference>
<reference evidence="3" key="1">
    <citation type="submission" date="2018-01" db="EMBL/GenBank/DDBJ databases">
        <authorList>
            <person name="Peeters C."/>
        </authorList>
    </citation>
    <scope>NUCLEOTIDE SEQUENCE [LARGE SCALE GENOMIC DNA]</scope>
</reference>
<keyword evidence="3" id="KW-1185">Reference proteome</keyword>
<feature type="domain" description="Bro-N" evidence="1">
    <location>
        <begin position="1"/>
        <end position="104"/>
    </location>
</feature>
<organism evidence="2 3">
    <name type="scientific">Caballeronia novacaledonica</name>
    <dbReference type="NCBI Taxonomy" id="1544861"/>
    <lineage>
        <taxon>Bacteria</taxon>
        <taxon>Pseudomonadati</taxon>
        <taxon>Pseudomonadota</taxon>
        <taxon>Betaproteobacteria</taxon>
        <taxon>Burkholderiales</taxon>
        <taxon>Burkholderiaceae</taxon>
        <taxon>Caballeronia</taxon>
    </lineage>
</organism>
<dbReference type="RefSeq" id="WP_181291103.1">
    <property type="nucleotide sequence ID" value="NZ_OGTP01000013.1"/>
</dbReference>
<dbReference type="AlphaFoldDB" id="A0A2U3I8H4"/>
<proteinExistence type="predicted"/>
<dbReference type="Proteomes" id="UP000238169">
    <property type="component" value="Unassembled WGS sequence"/>
</dbReference>
<dbReference type="EMBL" id="OGTP01000013">
    <property type="protein sequence ID" value="SPB16503.1"/>
    <property type="molecule type" value="Genomic_DNA"/>
</dbReference>
<accession>A0A2U3I8H4</accession>
<name>A0A2U3I8H4_9BURK</name>
<dbReference type="PANTHER" id="PTHR36180:SF2">
    <property type="entry name" value="BRO FAMILY PROTEIN"/>
    <property type="match status" value="1"/>
</dbReference>
<dbReference type="InterPro" id="IPR003497">
    <property type="entry name" value="BRO_N_domain"/>
</dbReference>
<gene>
    <name evidence="2" type="ORF">NOV72_03702</name>
</gene>
<dbReference type="PROSITE" id="PS51750">
    <property type="entry name" value="BRO_N"/>
    <property type="match status" value="1"/>
</dbReference>
<dbReference type="SMART" id="SM01040">
    <property type="entry name" value="Bro-N"/>
    <property type="match status" value="1"/>
</dbReference>
<dbReference type="InterPro" id="IPR005039">
    <property type="entry name" value="Ant_C"/>
</dbReference>
<dbReference type="Pfam" id="PF02498">
    <property type="entry name" value="Bro-N"/>
    <property type="match status" value="1"/>
</dbReference>